<protein>
    <submittedName>
        <fullName evidence="2">Uncharacterized protein</fullName>
    </submittedName>
</protein>
<organism evidence="2 3">
    <name type="scientific">Nephila pilipes</name>
    <name type="common">Giant wood spider</name>
    <name type="synonym">Nephila maculata</name>
    <dbReference type="NCBI Taxonomy" id="299642"/>
    <lineage>
        <taxon>Eukaryota</taxon>
        <taxon>Metazoa</taxon>
        <taxon>Ecdysozoa</taxon>
        <taxon>Arthropoda</taxon>
        <taxon>Chelicerata</taxon>
        <taxon>Arachnida</taxon>
        <taxon>Araneae</taxon>
        <taxon>Araneomorphae</taxon>
        <taxon>Entelegynae</taxon>
        <taxon>Araneoidea</taxon>
        <taxon>Nephilidae</taxon>
        <taxon>Nephila</taxon>
    </lineage>
</organism>
<evidence type="ECO:0000256" key="1">
    <source>
        <dbReference type="SAM" id="SignalP"/>
    </source>
</evidence>
<keyword evidence="1" id="KW-0732">Signal</keyword>
<dbReference type="Proteomes" id="UP000887013">
    <property type="component" value="Unassembled WGS sequence"/>
</dbReference>
<gene>
    <name evidence="2" type="ORF">NPIL_309821</name>
</gene>
<keyword evidence="3" id="KW-1185">Reference proteome</keyword>
<evidence type="ECO:0000313" key="2">
    <source>
        <dbReference type="EMBL" id="GFU21775.1"/>
    </source>
</evidence>
<feature type="signal peptide" evidence="1">
    <location>
        <begin position="1"/>
        <end position="19"/>
    </location>
</feature>
<proteinExistence type="predicted"/>
<feature type="chain" id="PRO_5036466817" evidence="1">
    <location>
        <begin position="20"/>
        <end position="78"/>
    </location>
</feature>
<comment type="caution">
    <text evidence="2">The sequence shown here is derived from an EMBL/GenBank/DDBJ whole genome shotgun (WGS) entry which is preliminary data.</text>
</comment>
<dbReference type="AlphaFoldDB" id="A0A8X6QJ82"/>
<name>A0A8X6QJ82_NEPPI</name>
<accession>A0A8X6QJ82</accession>
<evidence type="ECO:0000313" key="3">
    <source>
        <dbReference type="Proteomes" id="UP000887013"/>
    </source>
</evidence>
<dbReference type="PROSITE" id="PS51257">
    <property type="entry name" value="PROKAR_LIPOPROTEIN"/>
    <property type="match status" value="1"/>
</dbReference>
<dbReference type="EMBL" id="BMAW01080885">
    <property type="protein sequence ID" value="GFU21775.1"/>
    <property type="molecule type" value="Genomic_DNA"/>
</dbReference>
<sequence>MKTLLFIALLSVVLGCAISDFQDDKKVPFISYPSYYNPYPYYTNTYYNPISSYGYATSYKNFYYPPASYVAPVHHYIP</sequence>
<reference evidence="2" key="1">
    <citation type="submission" date="2020-08" db="EMBL/GenBank/DDBJ databases">
        <title>Multicomponent nature underlies the extraordinary mechanical properties of spider dragline silk.</title>
        <authorList>
            <person name="Kono N."/>
            <person name="Nakamura H."/>
            <person name="Mori M."/>
            <person name="Yoshida Y."/>
            <person name="Ohtoshi R."/>
            <person name="Malay A.D."/>
            <person name="Moran D.A.P."/>
            <person name="Tomita M."/>
            <person name="Numata K."/>
            <person name="Arakawa K."/>
        </authorList>
    </citation>
    <scope>NUCLEOTIDE SEQUENCE</scope>
</reference>